<proteinExistence type="predicted"/>
<dbReference type="GO" id="GO:0016616">
    <property type="term" value="F:oxidoreductase activity, acting on the CH-OH group of donors, NAD or NADP as acceptor"/>
    <property type="evidence" value="ECO:0007669"/>
    <property type="project" value="InterPro"/>
</dbReference>
<dbReference type="OrthoDB" id="1937077at2759"/>
<dbReference type="Gene3D" id="3.40.50.720">
    <property type="entry name" value="NAD(P)-binding Rossmann-like Domain"/>
    <property type="match status" value="1"/>
</dbReference>
<evidence type="ECO:0000313" key="4">
    <source>
        <dbReference type="EMBL" id="KAF5180887.1"/>
    </source>
</evidence>
<keyword evidence="1" id="KW-0479">Metal-binding</keyword>
<dbReference type="AlphaFoldDB" id="A0A7J6V7Z3"/>
<dbReference type="EMBL" id="JABWDY010036840">
    <property type="protein sequence ID" value="KAF5180887.1"/>
    <property type="molecule type" value="Genomic_DNA"/>
</dbReference>
<dbReference type="InterPro" id="IPR047109">
    <property type="entry name" value="CAD-like"/>
</dbReference>
<dbReference type="PANTHER" id="PTHR42683">
    <property type="entry name" value="ALDEHYDE REDUCTASE"/>
    <property type="match status" value="1"/>
</dbReference>
<accession>A0A7J6V7Z3</accession>
<organism evidence="4 5">
    <name type="scientific">Thalictrum thalictroides</name>
    <name type="common">Rue-anemone</name>
    <name type="synonym">Anemone thalictroides</name>
    <dbReference type="NCBI Taxonomy" id="46969"/>
    <lineage>
        <taxon>Eukaryota</taxon>
        <taxon>Viridiplantae</taxon>
        <taxon>Streptophyta</taxon>
        <taxon>Embryophyta</taxon>
        <taxon>Tracheophyta</taxon>
        <taxon>Spermatophyta</taxon>
        <taxon>Magnoliopsida</taxon>
        <taxon>Ranunculales</taxon>
        <taxon>Ranunculaceae</taxon>
        <taxon>Thalictroideae</taxon>
        <taxon>Thalictrum</taxon>
    </lineage>
</organism>
<dbReference type="GO" id="GO:0046872">
    <property type="term" value="F:metal ion binding"/>
    <property type="evidence" value="ECO:0007669"/>
    <property type="project" value="UniProtKB-KW"/>
</dbReference>
<gene>
    <name evidence="4" type="ORF">FRX31_029526</name>
</gene>
<evidence type="ECO:0000256" key="2">
    <source>
        <dbReference type="ARBA" id="ARBA00022833"/>
    </source>
</evidence>
<sequence>MDKAFGLKVTVINTSPKKEKEAIGKLGADSFLVSRDPEKMKAALGTIDYIVDTLYLRFIPWVHSLAF</sequence>
<keyword evidence="2" id="KW-0862">Zinc</keyword>
<dbReference type="InterPro" id="IPR036291">
    <property type="entry name" value="NAD(P)-bd_dom_sf"/>
</dbReference>
<keyword evidence="5" id="KW-1185">Reference proteome</keyword>
<reference evidence="4 5" key="1">
    <citation type="submission" date="2020-06" db="EMBL/GenBank/DDBJ databases">
        <title>Transcriptomic and genomic resources for Thalictrum thalictroides and T. hernandezii: Facilitating candidate gene discovery in an emerging model plant lineage.</title>
        <authorList>
            <person name="Arias T."/>
            <person name="Riano-Pachon D.M."/>
            <person name="Di Stilio V.S."/>
        </authorList>
    </citation>
    <scope>NUCLEOTIDE SEQUENCE [LARGE SCALE GENOMIC DNA]</scope>
    <source>
        <strain evidence="5">cv. WT478/WT964</strain>
        <tissue evidence="4">Leaves</tissue>
    </source>
</reference>
<name>A0A7J6V7Z3_THATH</name>
<evidence type="ECO:0000256" key="1">
    <source>
        <dbReference type="ARBA" id="ARBA00022723"/>
    </source>
</evidence>
<protein>
    <submittedName>
        <fullName evidence="4">Cinnamyl alcohol dehydrogenase</fullName>
    </submittedName>
</protein>
<keyword evidence="3" id="KW-0560">Oxidoreductase</keyword>
<dbReference type="Proteomes" id="UP000554482">
    <property type="component" value="Unassembled WGS sequence"/>
</dbReference>
<evidence type="ECO:0000256" key="3">
    <source>
        <dbReference type="ARBA" id="ARBA00023002"/>
    </source>
</evidence>
<dbReference type="SUPFAM" id="SSF51735">
    <property type="entry name" value="NAD(P)-binding Rossmann-fold domains"/>
    <property type="match status" value="1"/>
</dbReference>
<evidence type="ECO:0000313" key="5">
    <source>
        <dbReference type="Proteomes" id="UP000554482"/>
    </source>
</evidence>
<comment type="caution">
    <text evidence="4">The sequence shown here is derived from an EMBL/GenBank/DDBJ whole genome shotgun (WGS) entry which is preliminary data.</text>
</comment>